<evidence type="ECO:0000256" key="3">
    <source>
        <dbReference type="SAM" id="SignalP"/>
    </source>
</evidence>
<evidence type="ECO:0000256" key="2">
    <source>
        <dbReference type="SAM" id="MobiDB-lite"/>
    </source>
</evidence>
<evidence type="ECO:0000313" key="5">
    <source>
        <dbReference type="Proteomes" id="UP001530377"/>
    </source>
</evidence>
<keyword evidence="3" id="KW-0732">Signal</keyword>
<evidence type="ECO:0000313" key="4">
    <source>
        <dbReference type="EMBL" id="KAL3810048.1"/>
    </source>
</evidence>
<dbReference type="Proteomes" id="UP001530377">
    <property type="component" value="Unassembled WGS sequence"/>
</dbReference>
<evidence type="ECO:0008006" key="6">
    <source>
        <dbReference type="Google" id="ProtNLM"/>
    </source>
</evidence>
<dbReference type="Pfam" id="PF05721">
    <property type="entry name" value="PhyH"/>
    <property type="match status" value="1"/>
</dbReference>
<name>A0ABD3RAQ3_9STRA</name>
<dbReference type="Gene3D" id="2.60.120.620">
    <property type="entry name" value="q2cbj1_9rhob like domain"/>
    <property type="match status" value="1"/>
</dbReference>
<sequence length="598" mass="65749">MLLPPSPQGLLLLKLPPLLLLAAAIIVHRASSILPCSSRPSTRCHHHLASSSSSSATAIGCFVDNHHRNRHYRHRLSRRYVTTLGGGGRDGGGVDTTDGTGKWMKRRGRRNDDDDDDDDGDDNNADGVVIFVDGVDDRRGRGGIGGVGGVAVGRRRMKRMDIDDLLRGIGLEPIVSSSSGSSSSSSSRDLKDEEGTSSSTSFDAIVANGHLTKDDDSKVVARDVPPPPSSSSSSADIMTVLGSVPDISPQIQLDYARRGHAALRSFLPRDIVRRLRTELVTYASNNELMAWRQKVEVQLATDDDEYRRTNASSIASGLTSVDECEGYLVNLGLDPNTGDLPFLQHFNAWRSTNALRDVPTVRELCLSPYMARAASVLLDSRTVRLYQDSLFIKRPGDGWTPWHSDARMAPFDTSRMVTFWIPLQDVPRPEDGGTGLHFVDGSHCDVALPYWNGSPDSGHDEHDRLDVRYGGEEDGSTGGVNHHMPLEVGSVTVHNGWTLHCADGADISDIDRYALSITYVDGRAELREDVLSSPPRTARGDDDDDDVHGVTKKTTMTKDDKEDVWSFRSWVSEVKPRTRFRHPMVPIVWPLTERDDAR</sequence>
<gene>
    <name evidence="4" type="ORF">ACHAXA_009461</name>
</gene>
<dbReference type="SUPFAM" id="SSF51197">
    <property type="entry name" value="Clavaminate synthase-like"/>
    <property type="match status" value="1"/>
</dbReference>
<reference evidence="4 5" key="1">
    <citation type="submission" date="2024-10" db="EMBL/GenBank/DDBJ databases">
        <title>Updated reference genomes for cyclostephanoid diatoms.</title>
        <authorList>
            <person name="Roberts W.R."/>
            <person name="Alverson A.J."/>
        </authorList>
    </citation>
    <scope>NUCLEOTIDE SEQUENCE [LARGE SCALE GENOMIC DNA]</scope>
    <source>
        <strain evidence="4 5">AJA228-03</strain>
    </source>
</reference>
<feature type="region of interest" description="Disordered" evidence="2">
    <location>
        <begin position="530"/>
        <end position="549"/>
    </location>
</feature>
<proteinExistence type="predicted"/>
<dbReference type="AlphaFoldDB" id="A0ABD3RAQ3"/>
<keyword evidence="5" id="KW-1185">Reference proteome</keyword>
<feature type="compositionally biased region" description="Low complexity" evidence="2">
    <location>
        <begin position="176"/>
        <end position="187"/>
    </location>
</feature>
<feature type="compositionally biased region" description="Acidic residues" evidence="2">
    <location>
        <begin position="113"/>
        <end position="124"/>
    </location>
</feature>
<feature type="chain" id="PRO_5044769360" description="Phytanoyl-CoA dioxygenase" evidence="3">
    <location>
        <begin position="33"/>
        <end position="598"/>
    </location>
</feature>
<protein>
    <recommendedName>
        <fullName evidence="6">Phytanoyl-CoA dioxygenase</fullName>
    </recommendedName>
</protein>
<dbReference type="EMBL" id="JALLPB020000356">
    <property type="protein sequence ID" value="KAL3810048.1"/>
    <property type="molecule type" value="Genomic_DNA"/>
</dbReference>
<feature type="region of interest" description="Disordered" evidence="2">
    <location>
        <begin position="83"/>
        <end position="125"/>
    </location>
</feature>
<feature type="compositionally biased region" description="Gly residues" evidence="2">
    <location>
        <begin position="84"/>
        <end position="94"/>
    </location>
</feature>
<accession>A0ABD3RAQ3</accession>
<comment type="cofactor">
    <cofactor evidence="1">
        <name>Fe cation</name>
        <dbReference type="ChEBI" id="CHEBI:24875"/>
    </cofactor>
</comment>
<evidence type="ECO:0000256" key="1">
    <source>
        <dbReference type="ARBA" id="ARBA00001962"/>
    </source>
</evidence>
<dbReference type="PANTHER" id="PTHR20883">
    <property type="entry name" value="PHYTANOYL-COA DIOXYGENASE DOMAIN CONTAINING 1"/>
    <property type="match status" value="1"/>
</dbReference>
<dbReference type="InterPro" id="IPR008775">
    <property type="entry name" value="Phytyl_CoA_dOase-like"/>
</dbReference>
<organism evidence="4 5">
    <name type="scientific">Cyclostephanos tholiformis</name>
    <dbReference type="NCBI Taxonomy" id="382380"/>
    <lineage>
        <taxon>Eukaryota</taxon>
        <taxon>Sar</taxon>
        <taxon>Stramenopiles</taxon>
        <taxon>Ochrophyta</taxon>
        <taxon>Bacillariophyta</taxon>
        <taxon>Coscinodiscophyceae</taxon>
        <taxon>Thalassiosirophycidae</taxon>
        <taxon>Stephanodiscales</taxon>
        <taxon>Stephanodiscaceae</taxon>
        <taxon>Cyclostephanos</taxon>
    </lineage>
</organism>
<dbReference type="PANTHER" id="PTHR20883:SF49">
    <property type="entry name" value="PHYTANOYL-COA DIOXYGENASE"/>
    <property type="match status" value="1"/>
</dbReference>
<comment type="caution">
    <text evidence="4">The sequence shown here is derived from an EMBL/GenBank/DDBJ whole genome shotgun (WGS) entry which is preliminary data.</text>
</comment>
<feature type="region of interest" description="Disordered" evidence="2">
    <location>
        <begin position="173"/>
        <end position="204"/>
    </location>
</feature>
<feature type="region of interest" description="Disordered" evidence="2">
    <location>
        <begin position="216"/>
        <end position="236"/>
    </location>
</feature>
<feature type="signal peptide" evidence="3">
    <location>
        <begin position="1"/>
        <end position="32"/>
    </location>
</feature>